<accession>A0A8H4AII6</accession>
<evidence type="ECO:0000313" key="1">
    <source>
        <dbReference type="EMBL" id="KAF0499946.1"/>
    </source>
</evidence>
<dbReference type="Gene3D" id="1.10.510.10">
    <property type="entry name" value="Transferase(Phosphotransferase) domain 1"/>
    <property type="match status" value="1"/>
</dbReference>
<dbReference type="AlphaFoldDB" id="A0A8H4AII6"/>
<keyword evidence="1" id="KW-0808">Transferase</keyword>
<comment type="caution">
    <text evidence="1">The sequence shown here is derived from an EMBL/GenBank/DDBJ whole genome shotgun (WGS) entry which is preliminary data.</text>
</comment>
<name>A0A8H4AII6_GIGMA</name>
<dbReference type="Proteomes" id="UP000439903">
    <property type="component" value="Unassembled WGS sequence"/>
</dbReference>
<dbReference type="InterPro" id="IPR051681">
    <property type="entry name" value="Ser/Thr_Kinases-Pseudokinases"/>
</dbReference>
<dbReference type="OrthoDB" id="2746981at2759"/>
<dbReference type="SUPFAM" id="SSF56112">
    <property type="entry name" value="Protein kinase-like (PK-like)"/>
    <property type="match status" value="1"/>
</dbReference>
<keyword evidence="2" id="KW-1185">Reference proteome</keyword>
<sequence>MYDYLIRNSGLQWTKKFCVAMEIAKGLKYLHENNIAHLDLVCEEKMLVVSFVMPENVSFSSSIIREKPVYTEPQCLKDPIEIPVKDTPPEYEQLYKLCWDEDPEKRPSIILVLS</sequence>
<dbReference type="PANTHER" id="PTHR44329">
    <property type="entry name" value="SERINE/THREONINE-PROTEIN KINASE TNNI3K-RELATED"/>
    <property type="match status" value="1"/>
</dbReference>
<reference evidence="1 2" key="1">
    <citation type="journal article" date="2019" name="Environ. Microbiol.">
        <title>At the nexus of three kingdoms: the genome of the mycorrhizal fungus Gigaspora margarita provides insights into plant, endobacterial and fungal interactions.</title>
        <authorList>
            <person name="Venice F."/>
            <person name="Ghignone S."/>
            <person name="Salvioli di Fossalunga A."/>
            <person name="Amselem J."/>
            <person name="Novero M."/>
            <person name="Xianan X."/>
            <person name="Sedzielewska Toro K."/>
            <person name="Morin E."/>
            <person name="Lipzen A."/>
            <person name="Grigoriev I.V."/>
            <person name="Henrissat B."/>
            <person name="Martin F.M."/>
            <person name="Bonfante P."/>
        </authorList>
    </citation>
    <scope>NUCLEOTIDE SEQUENCE [LARGE SCALE GENOMIC DNA]</scope>
    <source>
        <strain evidence="1 2">BEG34</strain>
    </source>
</reference>
<dbReference type="EMBL" id="WTPW01000559">
    <property type="protein sequence ID" value="KAF0499946.1"/>
    <property type="molecule type" value="Genomic_DNA"/>
</dbReference>
<gene>
    <name evidence="1" type="ORF">F8M41_020381</name>
</gene>
<organism evidence="1 2">
    <name type="scientific">Gigaspora margarita</name>
    <dbReference type="NCBI Taxonomy" id="4874"/>
    <lineage>
        <taxon>Eukaryota</taxon>
        <taxon>Fungi</taxon>
        <taxon>Fungi incertae sedis</taxon>
        <taxon>Mucoromycota</taxon>
        <taxon>Glomeromycotina</taxon>
        <taxon>Glomeromycetes</taxon>
        <taxon>Diversisporales</taxon>
        <taxon>Gigasporaceae</taxon>
        <taxon>Gigaspora</taxon>
    </lineage>
</organism>
<dbReference type="GO" id="GO:0004674">
    <property type="term" value="F:protein serine/threonine kinase activity"/>
    <property type="evidence" value="ECO:0007669"/>
    <property type="project" value="TreeGrafter"/>
</dbReference>
<evidence type="ECO:0000313" key="2">
    <source>
        <dbReference type="Proteomes" id="UP000439903"/>
    </source>
</evidence>
<protein>
    <submittedName>
        <fullName evidence="1">Kinase-like protein</fullName>
    </submittedName>
</protein>
<proteinExistence type="predicted"/>
<keyword evidence="1" id="KW-0418">Kinase</keyword>
<dbReference type="InterPro" id="IPR011009">
    <property type="entry name" value="Kinase-like_dom_sf"/>
</dbReference>